<feature type="domain" description="DUF8202" evidence="1">
    <location>
        <begin position="669"/>
        <end position="856"/>
    </location>
</feature>
<dbReference type="EMBL" id="FMTT01000075">
    <property type="protein sequence ID" value="SCW86003.1"/>
    <property type="molecule type" value="Genomic_DNA"/>
</dbReference>
<dbReference type="InterPro" id="IPR058515">
    <property type="entry name" value="DUF8202"/>
</dbReference>
<dbReference type="Proteomes" id="UP000198601">
    <property type="component" value="Unassembled WGS sequence"/>
</dbReference>
<organism evidence="2 3">
    <name type="scientific">Paenibacillus tianmuensis</name>
    <dbReference type="NCBI Taxonomy" id="624147"/>
    <lineage>
        <taxon>Bacteria</taxon>
        <taxon>Bacillati</taxon>
        <taxon>Bacillota</taxon>
        <taxon>Bacilli</taxon>
        <taxon>Bacillales</taxon>
        <taxon>Paenibacillaceae</taxon>
        <taxon>Paenibacillus</taxon>
    </lineage>
</organism>
<feature type="non-terminal residue" evidence="2">
    <location>
        <position position="1129"/>
    </location>
</feature>
<dbReference type="AlphaFoldDB" id="A0A1G4TX69"/>
<keyword evidence="3" id="KW-1185">Reference proteome</keyword>
<evidence type="ECO:0000313" key="3">
    <source>
        <dbReference type="Proteomes" id="UP000198601"/>
    </source>
</evidence>
<protein>
    <submittedName>
        <fullName evidence="2">Uncharacterized Sugar-binding Domain</fullName>
    </submittedName>
</protein>
<sequence length="1129" mass="121743">MFLQRNQFYWRKQLALLLIVALVFGSFSGVIAPQKAEAAPGDPLPSWASKAVLWLKADAGVTTAPNGSTTNLTGWEDQTGKVGFQVQGTVGYQASGTNFNPVVTISGNNKNLAAGLKNYLSGNKQVEYADGYAVFKGNGTVVGSVHKMKDYGVAVFGSESNYLGVGNGVSSTYYMYSSFNSGTAKARHHFTGYDISRSPANVSVNGKSDKAALSSKSNPMPTSLEFTPMIGGSNGENISANWNHYNGEIAEVILFPESIATANRSKIEGYLALKYGITLNGGQSDYVDSNGIPFWSKDANTGYGYRIAGIGKDSGSGLEQKQSKSQEAEALVTIAAGKEIRNSNKDFASDSIVNDKSFLMFGDNNGATTYSKDVVNLKLKRMDRVFKFVKTNLADQDVTLKLDAIGTKPISLLISDNPEFAGKPAALPLDSTGKVTINSDALNHGSYFTFAEGDRITTAPGGVNGASLWLKADEGATSSAKGELTDWADQTNTNQFTVVGTPQYKNDAVNFNPAVTFKNTTKATQDPNEFLKGDKEIQFKDGYAVFKQEAGTVVGSAAPRRGGYGVGLFTGWSNKLWVGNGVLHTYHGFPFRDANRYHLAGFDLANSSDSQGRLDGSPQTMTKNKTINEITFTPVIGGTFGGGNRNNWDHYKGDVAEVILFPASKTELQKQQIEGYLALKYGLTLNQGKTDYVASNGADKMWTAAGNAGYGKRITGIGRDNGSHLLQKQSKSQEEGASVTIALGNEIKTTNAENTNSVEDLSFFTFSDNGGTIKYEDSIKEIQQTQQHDLKLMKREFKIQKTKWQDADITLKLDTTEDNPAVLYYLVIRDAARTTTELVKLNEGKATFNSSKLGNGYVFSFAKVHKDELQAKISGVQGLTQDSYTPESWATLQKALADAKTVLDDPKATQEKVDAALPVLETARQGLGTWADKVRAKVAEIEGMKKGDYTTGSRKELTDALDAANKLLEKTPAASPTELGQALSKLDMAKVALVDLSQLRDKEAETTAENLKADGYTQASWQALQDALTEARNVLNNKPNATESEVKAAKDALEAARAALIAVNKTALQEKVDKINSEGLVETNFSPESWATYQKAWDSAVAVLNDPNAKQAEVDEALKALETARNGLV</sequence>
<reference evidence="3" key="1">
    <citation type="submission" date="2016-10" db="EMBL/GenBank/DDBJ databases">
        <authorList>
            <person name="Varghese N."/>
            <person name="Submissions S."/>
        </authorList>
    </citation>
    <scope>NUCLEOTIDE SEQUENCE [LARGE SCALE GENOMIC DNA]</scope>
    <source>
        <strain evidence="3">CGMCC 1.8946</strain>
    </source>
</reference>
<accession>A0A1G4TX69</accession>
<dbReference type="Pfam" id="PF26628">
    <property type="entry name" value="DUF8202"/>
    <property type="match status" value="2"/>
</dbReference>
<dbReference type="Pfam" id="PF07554">
    <property type="entry name" value="FIVAR"/>
    <property type="match status" value="4"/>
</dbReference>
<proteinExistence type="predicted"/>
<dbReference type="STRING" id="624147.SAMN04487970_10751"/>
<gene>
    <name evidence="2" type="ORF">SAMN04487970_10751</name>
</gene>
<dbReference type="Gene3D" id="1.20.1270.70">
    <property type="entry name" value="Designed single chain three-helix bundle"/>
    <property type="match status" value="4"/>
</dbReference>
<evidence type="ECO:0000313" key="2">
    <source>
        <dbReference type="EMBL" id="SCW86003.1"/>
    </source>
</evidence>
<feature type="domain" description="DUF8202" evidence="1">
    <location>
        <begin position="264"/>
        <end position="439"/>
    </location>
</feature>
<evidence type="ECO:0000259" key="1">
    <source>
        <dbReference type="Pfam" id="PF26628"/>
    </source>
</evidence>
<name>A0A1G4TX69_9BACL</name>